<keyword evidence="1" id="KW-0695">RNA-directed DNA polymerase</keyword>
<keyword evidence="1" id="KW-0548">Nucleotidyltransferase</keyword>
<accession>A0A6G0ZEY1</accession>
<name>A0A6G0ZEY1_APHCR</name>
<dbReference type="AlphaFoldDB" id="A0A6G0ZEY1"/>
<proteinExistence type="predicted"/>
<keyword evidence="2" id="KW-1185">Reference proteome</keyword>
<protein>
    <submittedName>
        <fullName evidence="1">Reverse transcriptase domain-containing protein</fullName>
    </submittedName>
</protein>
<dbReference type="EMBL" id="VUJU01000606">
    <property type="protein sequence ID" value="KAF0769368.1"/>
    <property type="molecule type" value="Genomic_DNA"/>
</dbReference>
<sequence>MINIKKNRRALSPQIYPSDHNKQNILKKLYNRPNILALIRNKQLKGFGHTWRADGLLIKKVLVEKINKTRPLGRPRIQWINVISRDLREIGQNVTFELTYNRDRWRDLLKSVMVLNGPVG</sequence>
<dbReference type="OrthoDB" id="6640335at2759"/>
<dbReference type="GO" id="GO:0003964">
    <property type="term" value="F:RNA-directed DNA polymerase activity"/>
    <property type="evidence" value="ECO:0007669"/>
    <property type="project" value="UniProtKB-KW"/>
</dbReference>
<keyword evidence="1" id="KW-0808">Transferase</keyword>
<organism evidence="1 2">
    <name type="scientific">Aphis craccivora</name>
    <name type="common">Cowpea aphid</name>
    <dbReference type="NCBI Taxonomy" id="307492"/>
    <lineage>
        <taxon>Eukaryota</taxon>
        <taxon>Metazoa</taxon>
        <taxon>Ecdysozoa</taxon>
        <taxon>Arthropoda</taxon>
        <taxon>Hexapoda</taxon>
        <taxon>Insecta</taxon>
        <taxon>Pterygota</taxon>
        <taxon>Neoptera</taxon>
        <taxon>Paraneoptera</taxon>
        <taxon>Hemiptera</taxon>
        <taxon>Sternorrhyncha</taxon>
        <taxon>Aphidomorpha</taxon>
        <taxon>Aphidoidea</taxon>
        <taxon>Aphididae</taxon>
        <taxon>Aphidini</taxon>
        <taxon>Aphis</taxon>
        <taxon>Aphis</taxon>
    </lineage>
</organism>
<gene>
    <name evidence="1" type="ORF">FWK35_00002574</name>
</gene>
<reference evidence="1 2" key="1">
    <citation type="submission" date="2019-08" db="EMBL/GenBank/DDBJ databases">
        <title>Whole genome of Aphis craccivora.</title>
        <authorList>
            <person name="Voronova N.V."/>
            <person name="Shulinski R.S."/>
            <person name="Bandarenka Y.V."/>
            <person name="Zhorov D.G."/>
            <person name="Warner D."/>
        </authorList>
    </citation>
    <scope>NUCLEOTIDE SEQUENCE [LARGE SCALE GENOMIC DNA]</scope>
    <source>
        <strain evidence="1">180601</strain>
        <tissue evidence="1">Whole Body</tissue>
    </source>
</reference>
<dbReference type="Proteomes" id="UP000478052">
    <property type="component" value="Unassembled WGS sequence"/>
</dbReference>
<evidence type="ECO:0000313" key="1">
    <source>
        <dbReference type="EMBL" id="KAF0769368.1"/>
    </source>
</evidence>
<comment type="caution">
    <text evidence="1">The sequence shown here is derived from an EMBL/GenBank/DDBJ whole genome shotgun (WGS) entry which is preliminary data.</text>
</comment>
<evidence type="ECO:0000313" key="2">
    <source>
        <dbReference type="Proteomes" id="UP000478052"/>
    </source>
</evidence>